<dbReference type="PANTHER" id="PTHR33840">
    <property type="match status" value="1"/>
</dbReference>
<sequence>MMLLADRHDVISHDEQNRSFKGQKATLTDATGTSKTVTLKDGPTLVEGFAVGPVTVKLETQPWLKAAQSREALKKDETSQVPAYTDKLFGHDDVKRKHVKVTTGDLCLTDPEQPLPEGHKAGQAQPPRFITKHSYVIEVKGYQLTTLRIGVFFDGTSNNTFNHEKGKNALEAALAKCSPQEQAALLEQCFEGTLPGGLNNSEKNDVTNIGKASDLYLRRDKAPLLSIPVYIEGIGTAKGQDDTKAGAGADKGETSSASRVEQACRTQIVAEIKEQLERILPTIECIHKVEFDVFGFSRGASAARQFVNRIDQKGDHPLVEAMANAPDIPLKAGFDWSKRDDVRIQFVGLFDTVISSYLWGKRSVTLAPDCAERVVHIIAADEWRYHFDLTRIKNMASDLPATFTEVIIPGAHSDIGGGYYSRWSLRDPNYASSVITENKVIASFQSTESRYSTATESDAYSKATAYAKMRAAQGWAKGVELLSSYNNTTVSGYLNVRPQRPGTVGKDALEQTVMVDVVLHRVVEGEYSRIPLHMMVEAAWDAGVPFIKWDPTRRDLMMNSALSYPTLNLAALDARWVDAAKRRGEVVDLTRTLSPQEYHALRLGYLHYSADTGMVNKPNRVGDQEVRQVTDNQKGGY</sequence>
<dbReference type="PANTHER" id="PTHR33840:SF1">
    <property type="entry name" value="TLE1 PHOSPHOLIPASE DOMAIN-CONTAINING PROTEIN"/>
    <property type="match status" value="1"/>
</dbReference>
<name>A0AAX3NQJ3_9GAMM</name>
<dbReference type="RefSeq" id="WP_275056851.1">
    <property type="nucleotide sequence ID" value="NZ_CP118988.1"/>
</dbReference>
<gene>
    <name evidence="2" type="ORF">PYU98_18360</name>
</gene>
<feature type="domain" description="T6SS Phospholipase effector Tle1-like catalytic" evidence="1">
    <location>
        <begin position="198"/>
        <end position="421"/>
    </location>
</feature>
<reference evidence="2" key="1">
    <citation type="submission" date="2023-02" db="EMBL/GenBank/DDBJ databases">
        <title>The sequence of Aeromonas allosaccharophila K520.</title>
        <authorList>
            <person name="Luo X."/>
        </authorList>
    </citation>
    <scope>NUCLEOTIDE SEQUENCE</scope>
    <source>
        <strain evidence="2">K520</strain>
    </source>
</reference>
<dbReference type="AlphaFoldDB" id="A0AAX3NQJ3"/>
<evidence type="ECO:0000259" key="1">
    <source>
        <dbReference type="Pfam" id="PF09994"/>
    </source>
</evidence>
<evidence type="ECO:0000313" key="2">
    <source>
        <dbReference type="EMBL" id="WED75850.1"/>
    </source>
</evidence>
<protein>
    <submittedName>
        <fullName evidence="2">DUF2235 domain-containing protein</fullName>
    </submittedName>
</protein>
<accession>A0AAX3NQJ3</accession>
<dbReference type="Pfam" id="PF09994">
    <property type="entry name" value="T6SS_Tle1-like_cat"/>
    <property type="match status" value="1"/>
</dbReference>
<evidence type="ECO:0000313" key="3">
    <source>
        <dbReference type="Proteomes" id="UP001213721"/>
    </source>
</evidence>
<dbReference type="Proteomes" id="UP001213721">
    <property type="component" value="Chromosome"/>
</dbReference>
<dbReference type="EMBL" id="CP118988">
    <property type="protein sequence ID" value="WED75850.1"/>
    <property type="molecule type" value="Genomic_DNA"/>
</dbReference>
<organism evidence="2 3">
    <name type="scientific">Aeromonas allosaccharophila</name>
    <dbReference type="NCBI Taxonomy" id="656"/>
    <lineage>
        <taxon>Bacteria</taxon>
        <taxon>Pseudomonadati</taxon>
        <taxon>Pseudomonadota</taxon>
        <taxon>Gammaproteobacteria</taxon>
        <taxon>Aeromonadales</taxon>
        <taxon>Aeromonadaceae</taxon>
        <taxon>Aeromonas</taxon>
    </lineage>
</organism>
<proteinExistence type="predicted"/>
<dbReference type="InterPro" id="IPR018712">
    <property type="entry name" value="Tle1-like_cat"/>
</dbReference>